<evidence type="ECO:0000313" key="10">
    <source>
        <dbReference type="EMBL" id="APW60878.1"/>
    </source>
</evidence>
<dbReference type="Gene3D" id="3.30.1360.120">
    <property type="entry name" value="Probable tRNA modification gtpase trme, domain 1"/>
    <property type="match status" value="1"/>
</dbReference>
<dbReference type="HAMAP" id="MF_00379">
    <property type="entry name" value="GTPase_MnmE"/>
    <property type="match status" value="1"/>
</dbReference>
<dbReference type="RefSeq" id="WP_076345809.1">
    <property type="nucleotide sequence ID" value="NZ_CP019082.1"/>
</dbReference>
<comment type="similarity">
    <text evidence="1 6">Belongs to the TRAFAC class TrmE-Era-EngA-EngB-Septin-like GTPase superfamily. TrmE GTPase family.</text>
</comment>
<dbReference type="InterPro" id="IPR025867">
    <property type="entry name" value="MnmE_helical"/>
</dbReference>
<evidence type="ECO:0000313" key="11">
    <source>
        <dbReference type="Proteomes" id="UP000186309"/>
    </source>
</evidence>
<keyword evidence="2 6" id="KW-0819">tRNA processing</keyword>
<evidence type="ECO:0000256" key="1">
    <source>
        <dbReference type="ARBA" id="ARBA00011043"/>
    </source>
</evidence>
<feature type="binding site" evidence="6">
    <location>
        <begin position="254"/>
        <end position="260"/>
    </location>
    <ligand>
        <name>GTP</name>
        <dbReference type="ChEBI" id="CHEBI:37565"/>
    </ligand>
</feature>
<keyword evidence="6" id="KW-0460">Magnesium</keyword>
<dbReference type="NCBIfam" id="TIGR00231">
    <property type="entry name" value="small_GTP"/>
    <property type="match status" value="1"/>
</dbReference>
<dbReference type="EMBL" id="CP019082">
    <property type="protein sequence ID" value="APW60878.1"/>
    <property type="molecule type" value="Genomic_DNA"/>
</dbReference>
<feature type="binding site" evidence="6">
    <location>
        <position position="89"/>
    </location>
    <ligand>
        <name>(6S)-5-formyl-5,6,7,8-tetrahydrofolate</name>
        <dbReference type="ChEBI" id="CHEBI:57457"/>
    </ligand>
</feature>
<dbReference type="SUPFAM" id="SSF103025">
    <property type="entry name" value="Folate-binding domain"/>
    <property type="match status" value="1"/>
</dbReference>
<comment type="cofactor">
    <cofactor evidence="6">
        <name>K(+)</name>
        <dbReference type="ChEBI" id="CHEBI:29103"/>
    </cofactor>
    <text evidence="6">Binds 1 potassium ion per subunit.</text>
</comment>
<dbReference type="PANTHER" id="PTHR42714">
    <property type="entry name" value="TRNA MODIFICATION GTPASE GTPBP3"/>
    <property type="match status" value="1"/>
</dbReference>
<dbReference type="OrthoDB" id="9805918at2"/>
<feature type="domain" description="MnmE helical" evidence="9">
    <location>
        <begin position="131"/>
        <end position="446"/>
    </location>
</feature>
<protein>
    <recommendedName>
        <fullName evidence="6">tRNA modification GTPase MnmE</fullName>
        <ecNumber evidence="6">3.6.-.-</ecNumber>
    </recommendedName>
</protein>
<dbReference type="CDD" id="cd14858">
    <property type="entry name" value="TrmE_N"/>
    <property type="match status" value="1"/>
</dbReference>
<keyword evidence="6" id="KW-0479">Metal-binding</keyword>
<keyword evidence="4 6" id="KW-0630">Potassium</keyword>
<gene>
    <name evidence="10" type="primary">mnmE_1</name>
    <name evidence="6" type="synonym">mnmE</name>
    <name evidence="6" type="synonym">trmE</name>
    <name evidence="10" type="ORF">BSF38_02370</name>
</gene>
<dbReference type="Gene3D" id="1.20.120.430">
    <property type="entry name" value="tRNA modification GTPase MnmE domain 2"/>
    <property type="match status" value="1"/>
</dbReference>
<evidence type="ECO:0000259" key="8">
    <source>
        <dbReference type="Pfam" id="PF10396"/>
    </source>
</evidence>
<comment type="subcellular location">
    <subcellularLocation>
        <location evidence="6">Cytoplasm</location>
    </subcellularLocation>
</comment>
<dbReference type="AlphaFoldDB" id="A0A1U7CPP0"/>
<feature type="binding site" evidence="6">
    <location>
        <begin position="279"/>
        <end position="282"/>
    </location>
    <ligand>
        <name>GTP</name>
        <dbReference type="ChEBI" id="CHEBI:37565"/>
    </ligand>
</feature>
<dbReference type="InterPro" id="IPR027417">
    <property type="entry name" value="P-loop_NTPase"/>
</dbReference>
<dbReference type="InterPro" id="IPR027368">
    <property type="entry name" value="MnmE_dom2"/>
</dbReference>
<dbReference type="SUPFAM" id="SSF52540">
    <property type="entry name" value="P-loop containing nucleoside triphosphate hydrolases"/>
    <property type="match status" value="1"/>
</dbReference>
<feature type="domain" description="GTP-binding protein TrmE N-terminal" evidence="8">
    <location>
        <begin position="10"/>
        <end position="128"/>
    </location>
</feature>
<feature type="binding site" evidence="6">
    <location>
        <begin position="235"/>
        <end position="240"/>
    </location>
    <ligand>
        <name>GTP</name>
        <dbReference type="ChEBI" id="CHEBI:37565"/>
    </ligand>
</feature>
<sequence length="449" mass="47101">MLSAFDPEDTIAATASPPGAGLRGLVRLSGPAAWRIALGGFKPENPGPPRRSPQVVAGVYRLPGLRPPLPASVALWPGPRTYTGQELAEIHAPGSPPLLALLLGHCLDRGARHAQPGEFTLRAFLSGRIDLTRAEAVLGVIDARNQGQLDAALEQLAGGLSTPITALRDRLLDLLAHLEANLDFVDEADVDPLARAELADELDDGAKTLDLLAGRLGSRDRSAGHPRVVLAGPPNAGKSRLFNALMRGEHAIVSARAGTTRDYLNGLCDCDGLVVELVDTAGVETPDDAVTAQAQKLRADETDRADLVLLCASADLDEPIATIQADDDRLLRVWNKSDLGSPPGDGDWLATSAAAGDGIAALRSAVARAIRGQHREGDLATTTSARCRDSLIQAAAALRDASATILDGGGDELVALDLRLGLDELGKVTGAIVTDDVLDRIFRRFCIGK</sequence>
<evidence type="ECO:0000256" key="3">
    <source>
        <dbReference type="ARBA" id="ARBA00022741"/>
    </source>
</evidence>
<dbReference type="Pfam" id="PF10396">
    <property type="entry name" value="TrmE_N"/>
    <property type="match status" value="1"/>
</dbReference>
<evidence type="ECO:0000256" key="2">
    <source>
        <dbReference type="ARBA" id="ARBA00022694"/>
    </source>
</evidence>
<feature type="binding site" evidence="6">
    <location>
        <position position="27"/>
    </location>
    <ligand>
        <name>(6S)-5-formyl-5,6,7,8-tetrahydrofolate</name>
        <dbReference type="ChEBI" id="CHEBI:57457"/>
    </ligand>
</feature>
<dbReference type="GO" id="GO:0005525">
    <property type="term" value="F:GTP binding"/>
    <property type="evidence" value="ECO:0007669"/>
    <property type="project" value="UniProtKB-UniRule"/>
</dbReference>
<evidence type="ECO:0000256" key="4">
    <source>
        <dbReference type="ARBA" id="ARBA00022958"/>
    </source>
</evidence>
<dbReference type="Gene3D" id="3.40.50.300">
    <property type="entry name" value="P-loop containing nucleotide triphosphate hydrolases"/>
    <property type="match status" value="1"/>
</dbReference>
<dbReference type="GO" id="GO:0046872">
    <property type="term" value="F:metal ion binding"/>
    <property type="evidence" value="ECO:0007669"/>
    <property type="project" value="UniProtKB-KW"/>
</dbReference>
<keyword evidence="11" id="KW-1185">Reference proteome</keyword>
<comment type="caution">
    <text evidence="6">Lacks conserved residue(s) required for the propagation of feature annotation.</text>
</comment>
<dbReference type="InterPro" id="IPR005225">
    <property type="entry name" value="Small_GTP-bd"/>
</dbReference>
<dbReference type="GO" id="GO:0002098">
    <property type="term" value="P:tRNA wobble uridine modification"/>
    <property type="evidence" value="ECO:0007669"/>
    <property type="project" value="TreeGrafter"/>
</dbReference>
<dbReference type="Proteomes" id="UP000186309">
    <property type="component" value="Chromosome"/>
</dbReference>
<dbReference type="GO" id="GO:0003924">
    <property type="term" value="F:GTPase activity"/>
    <property type="evidence" value="ECO:0007669"/>
    <property type="project" value="UniProtKB-UniRule"/>
</dbReference>
<dbReference type="STRING" id="1387353.BSF38_02370"/>
<dbReference type="InterPro" id="IPR027266">
    <property type="entry name" value="TrmE/GcvT-like"/>
</dbReference>
<dbReference type="EC" id="3.6.-.-" evidence="6"/>
<dbReference type="GO" id="GO:0030488">
    <property type="term" value="P:tRNA methylation"/>
    <property type="evidence" value="ECO:0007669"/>
    <property type="project" value="TreeGrafter"/>
</dbReference>
<name>A0A1U7CPP0_9BACT</name>
<reference evidence="11" key="1">
    <citation type="submission" date="2016-12" db="EMBL/GenBank/DDBJ databases">
        <title>Comparative genomics of four Isosphaeraceae planctomycetes: a common pool of plasmids and glycoside hydrolase genes.</title>
        <authorList>
            <person name="Ivanova A."/>
        </authorList>
    </citation>
    <scope>NUCLEOTIDE SEQUENCE [LARGE SCALE GENOMIC DNA]</scope>
    <source>
        <strain evidence="11">PX4</strain>
    </source>
</reference>
<dbReference type="GO" id="GO:0005829">
    <property type="term" value="C:cytosol"/>
    <property type="evidence" value="ECO:0007669"/>
    <property type="project" value="TreeGrafter"/>
</dbReference>
<dbReference type="SUPFAM" id="SSF116878">
    <property type="entry name" value="TrmE connector domain"/>
    <property type="match status" value="1"/>
</dbReference>
<feature type="binding site" evidence="6">
    <location>
        <position position="449"/>
    </location>
    <ligand>
        <name>(6S)-5-formyl-5,6,7,8-tetrahydrofolate</name>
        <dbReference type="ChEBI" id="CHEBI:57457"/>
    </ligand>
</feature>
<dbReference type="PANTHER" id="PTHR42714:SF2">
    <property type="entry name" value="TRNA MODIFICATION GTPASE GTPBP3, MITOCHONDRIAL"/>
    <property type="match status" value="1"/>
</dbReference>
<proteinExistence type="inferred from homology"/>
<dbReference type="InterPro" id="IPR006073">
    <property type="entry name" value="GTP-bd"/>
</dbReference>
<keyword evidence="3 6" id="KW-0547">Nucleotide-binding</keyword>
<comment type="subunit">
    <text evidence="6">Homodimer. Heterotetramer of two MnmE and two MnmG subunits.</text>
</comment>
<evidence type="ECO:0000259" key="7">
    <source>
        <dbReference type="Pfam" id="PF01926"/>
    </source>
</evidence>
<dbReference type="KEGG" id="pbor:BSF38_02370"/>
<organism evidence="10 11">
    <name type="scientific">Paludisphaera borealis</name>
    <dbReference type="NCBI Taxonomy" id="1387353"/>
    <lineage>
        <taxon>Bacteria</taxon>
        <taxon>Pseudomonadati</taxon>
        <taxon>Planctomycetota</taxon>
        <taxon>Planctomycetia</taxon>
        <taxon>Isosphaerales</taxon>
        <taxon>Isosphaeraceae</taxon>
        <taxon>Paludisphaera</taxon>
    </lineage>
</organism>
<feature type="binding site" evidence="6">
    <location>
        <position position="260"/>
    </location>
    <ligand>
        <name>Mg(2+)</name>
        <dbReference type="ChEBI" id="CHEBI:18420"/>
    </ligand>
</feature>
<evidence type="ECO:0000259" key="9">
    <source>
        <dbReference type="Pfam" id="PF12631"/>
    </source>
</evidence>
<keyword evidence="6 10" id="KW-0378">Hydrolase</keyword>
<comment type="function">
    <text evidence="6">Exhibits a very high intrinsic GTPase hydrolysis rate. Involved in the addition of a carboxymethylaminomethyl (cmnm) group at the wobble position (U34) of certain tRNAs, forming tRNA-cmnm(5)s(2)U34.</text>
</comment>
<dbReference type="Pfam" id="PF12631">
    <property type="entry name" value="MnmE_helical"/>
    <property type="match status" value="1"/>
</dbReference>
<feature type="binding site" evidence="6">
    <location>
        <position position="128"/>
    </location>
    <ligand>
        <name>(6S)-5-formyl-5,6,7,8-tetrahydrofolate</name>
        <dbReference type="ChEBI" id="CHEBI:57457"/>
    </ligand>
</feature>
<evidence type="ECO:0000256" key="5">
    <source>
        <dbReference type="ARBA" id="ARBA00023134"/>
    </source>
</evidence>
<feature type="domain" description="G" evidence="7">
    <location>
        <begin position="227"/>
        <end position="324"/>
    </location>
</feature>
<keyword evidence="6" id="KW-0963">Cytoplasm</keyword>
<dbReference type="Pfam" id="PF01926">
    <property type="entry name" value="MMR_HSR1"/>
    <property type="match status" value="1"/>
</dbReference>
<dbReference type="InterPro" id="IPR004520">
    <property type="entry name" value="GTPase_MnmE"/>
</dbReference>
<feature type="binding site" evidence="6">
    <location>
        <position position="239"/>
    </location>
    <ligand>
        <name>Mg(2+)</name>
        <dbReference type="ChEBI" id="CHEBI:18420"/>
    </ligand>
</feature>
<keyword evidence="5 6" id="KW-0342">GTP-binding</keyword>
<dbReference type="InterPro" id="IPR018948">
    <property type="entry name" value="GTP-bd_TrmE_N"/>
</dbReference>
<evidence type="ECO:0000256" key="6">
    <source>
        <dbReference type="HAMAP-Rule" id="MF_00379"/>
    </source>
</evidence>
<accession>A0A1U7CPP0</accession>